<dbReference type="Gene3D" id="3.80.30.20">
    <property type="entry name" value="tm_1862 like domain"/>
    <property type="match status" value="1"/>
</dbReference>
<feature type="domain" description="Radical SAM core" evidence="9">
    <location>
        <begin position="212"/>
        <end position="432"/>
    </location>
</feature>
<evidence type="ECO:0000259" key="9">
    <source>
        <dbReference type="PROSITE" id="PS51918"/>
    </source>
</evidence>
<dbReference type="Gene3D" id="3.40.50.280">
    <property type="entry name" value="Cobalamin-binding domain"/>
    <property type="match status" value="1"/>
</dbReference>
<organism evidence="10 11">
    <name type="scientific">Candidatus Iainarchaeum sp</name>
    <dbReference type="NCBI Taxonomy" id="3101447"/>
    <lineage>
        <taxon>Archaea</taxon>
        <taxon>Candidatus Iainarchaeota</taxon>
        <taxon>Candidatus Iainarchaeia</taxon>
        <taxon>Candidatus Iainarchaeales</taxon>
        <taxon>Candidatus Iainarchaeaceae</taxon>
        <taxon>Candidatus Iainarchaeum</taxon>
    </lineage>
</organism>
<keyword evidence="6" id="KW-0408">Iron</keyword>
<dbReference type="SUPFAM" id="SSF102114">
    <property type="entry name" value="Radical SAM enzymes"/>
    <property type="match status" value="1"/>
</dbReference>
<gene>
    <name evidence="10" type="ORF">JW744_04785</name>
</gene>
<keyword evidence="4" id="KW-0949">S-adenosyl-L-methionine</keyword>
<dbReference type="SMART" id="SM00729">
    <property type="entry name" value="Elp3"/>
    <property type="match status" value="1"/>
</dbReference>
<dbReference type="InterPro" id="IPR006158">
    <property type="entry name" value="Cobalamin-bd"/>
</dbReference>
<reference evidence="10" key="1">
    <citation type="submission" date="2021-01" db="EMBL/GenBank/DDBJ databases">
        <title>Active Sulfur Cycling in an Early Earth Analoge.</title>
        <authorList>
            <person name="Hahn C.R."/>
            <person name="Youssef N.H."/>
            <person name="Elshahed M."/>
        </authorList>
    </citation>
    <scope>NUCLEOTIDE SEQUENCE</scope>
    <source>
        <strain evidence="10">Zod_Metabat.1151</strain>
    </source>
</reference>
<name>A0A939C6S3_9ARCH</name>
<evidence type="ECO:0000256" key="3">
    <source>
        <dbReference type="ARBA" id="ARBA00022679"/>
    </source>
</evidence>
<dbReference type="SFLD" id="SFLDG01123">
    <property type="entry name" value="methyltransferase_(Class_B)"/>
    <property type="match status" value="1"/>
</dbReference>
<evidence type="ECO:0000256" key="5">
    <source>
        <dbReference type="ARBA" id="ARBA00022723"/>
    </source>
</evidence>
<dbReference type="PANTHER" id="PTHR43409:SF7">
    <property type="entry name" value="BLL1977 PROTEIN"/>
    <property type="match status" value="1"/>
</dbReference>
<sequence length="499" mass="57120">MKISKVMLISPPMTLLNGLFKNCTVPLGIAYLGAVLEGEGYEVKLLDAVVEDINHEEPVDREHIRYGLSFEEIENRIREFSPDVVGITCLFSLQYRNVLLLTKLVKGVDKKIITVAGGEHPSALPAACMQDKNTDFIVIGEGEHSFLHLLKEMQGGKNFFKIDGLAFRKNGKTVVNPKTKFIENLDALPFPARHLLPMQKYFSISLPQSLTYQDKRHACLTTSRGCSGKCVFCATTKFWGNRFRSRSPENVLQEIQQLVEDYGVKELHFIDDNLTLDKERAMKIFQGMIDRKFNLKWCVPQGLAIWTLDEELIKKMQESGCYLVDLGVESGNQDVLWKIIKKPINLKRVKGLVKTFKKHGMLVKVCFVIGLPGETKEQIKQTFDFADKLDLDGVSIAIATPLPGTELFRICKEKKLFRRGFDENAIEYYVGNIETDEFKPEELQAMLSHYMLKYNLGLLLKHPLRFFKRFSKLLVGHPGTLTKYIFFLLKRRSKVIWKK</sequence>
<evidence type="ECO:0000256" key="7">
    <source>
        <dbReference type="ARBA" id="ARBA00023014"/>
    </source>
</evidence>
<keyword evidence="3" id="KW-0808">Transferase</keyword>
<dbReference type="AlphaFoldDB" id="A0A939C6S3"/>
<dbReference type="Pfam" id="PF04055">
    <property type="entry name" value="Radical_SAM"/>
    <property type="match status" value="1"/>
</dbReference>
<dbReference type="PROSITE" id="PS51332">
    <property type="entry name" value="B12_BINDING"/>
    <property type="match status" value="1"/>
</dbReference>
<evidence type="ECO:0000313" key="10">
    <source>
        <dbReference type="EMBL" id="MBN2067758.1"/>
    </source>
</evidence>
<evidence type="ECO:0000256" key="1">
    <source>
        <dbReference type="ARBA" id="ARBA00001966"/>
    </source>
</evidence>
<dbReference type="EMBL" id="JAFGDB010000081">
    <property type="protein sequence ID" value="MBN2067758.1"/>
    <property type="molecule type" value="Genomic_DNA"/>
</dbReference>
<dbReference type="GO" id="GO:0046872">
    <property type="term" value="F:metal ion binding"/>
    <property type="evidence" value="ECO:0007669"/>
    <property type="project" value="UniProtKB-KW"/>
</dbReference>
<dbReference type="InterPro" id="IPR007197">
    <property type="entry name" value="rSAM"/>
</dbReference>
<dbReference type="PANTHER" id="PTHR43409">
    <property type="entry name" value="ANAEROBIC MAGNESIUM-PROTOPORPHYRIN IX MONOMETHYL ESTER CYCLASE-RELATED"/>
    <property type="match status" value="1"/>
</dbReference>
<dbReference type="GO" id="GO:0031419">
    <property type="term" value="F:cobalamin binding"/>
    <property type="evidence" value="ECO:0007669"/>
    <property type="project" value="InterPro"/>
</dbReference>
<dbReference type="PROSITE" id="PS51918">
    <property type="entry name" value="RADICAL_SAM"/>
    <property type="match status" value="1"/>
</dbReference>
<comment type="caution">
    <text evidence="10">The sequence shown here is derived from an EMBL/GenBank/DDBJ whole genome shotgun (WGS) entry which is preliminary data.</text>
</comment>
<dbReference type="SFLD" id="SFLDG01082">
    <property type="entry name" value="B12-binding_domain_containing"/>
    <property type="match status" value="1"/>
</dbReference>
<dbReference type="InterPro" id="IPR023404">
    <property type="entry name" value="rSAM_horseshoe"/>
</dbReference>
<dbReference type="SFLD" id="SFLDS00029">
    <property type="entry name" value="Radical_SAM"/>
    <property type="match status" value="1"/>
</dbReference>
<evidence type="ECO:0000256" key="2">
    <source>
        <dbReference type="ARBA" id="ARBA00022603"/>
    </source>
</evidence>
<dbReference type="Proteomes" id="UP000809243">
    <property type="component" value="Unassembled WGS sequence"/>
</dbReference>
<keyword evidence="7" id="KW-0411">Iron-sulfur</keyword>
<comment type="cofactor">
    <cofactor evidence="1">
        <name>[4Fe-4S] cluster</name>
        <dbReference type="ChEBI" id="CHEBI:49883"/>
    </cofactor>
</comment>
<accession>A0A939C6S3</accession>
<dbReference type="SUPFAM" id="SSF52242">
    <property type="entry name" value="Cobalamin (vitamin B12)-binding domain"/>
    <property type="match status" value="1"/>
</dbReference>
<dbReference type="CDD" id="cd01335">
    <property type="entry name" value="Radical_SAM"/>
    <property type="match status" value="1"/>
</dbReference>
<keyword evidence="2" id="KW-0489">Methyltransferase</keyword>
<dbReference type="GO" id="GO:0051539">
    <property type="term" value="F:4 iron, 4 sulfur cluster binding"/>
    <property type="evidence" value="ECO:0007669"/>
    <property type="project" value="UniProtKB-KW"/>
</dbReference>
<dbReference type="CDD" id="cd02068">
    <property type="entry name" value="radical_SAM_B12_BD"/>
    <property type="match status" value="1"/>
</dbReference>
<feature type="domain" description="B12-binding" evidence="8">
    <location>
        <begin position="12"/>
        <end position="160"/>
    </location>
</feature>
<evidence type="ECO:0000259" key="8">
    <source>
        <dbReference type="PROSITE" id="PS51332"/>
    </source>
</evidence>
<evidence type="ECO:0000313" key="11">
    <source>
        <dbReference type="Proteomes" id="UP000809243"/>
    </source>
</evidence>
<keyword evidence="5" id="KW-0479">Metal-binding</keyword>
<proteinExistence type="predicted"/>
<dbReference type="InterPro" id="IPR036724">
    <property type="entry name" value="Cobalamin-bd_sf"/>
</dbReference>
<protein>
    <submittedName>
        <fullName evidence="10">Cobalamin-dependent protein</fullName>
    </submittedName>
</protein>
<dbReference type="InterPro" id="IPR006638">
    <property type="entry name" value="Elp3/MiaA/NifB-like_rSAM"/>
</dbReference>
<dbReference type="Pfam" id="PF02310">
    <property type="entry name" value="B12-binding"/>
    <property type="match status" value="1"/>
</dbReference>
<dbReference type="GO" id="GO:0003824">
    <property type="term" value="F:catalytic activity"/>
    <property type="evidence" value="ECO:0007669"/>
    <property type="project" value="InterPro"/>
</dbReference>
<evidence type="ECO:0000256" key="6">
    <source>
        <dbReference type="ARBA" id="ARBA00023004"/>
    </source>
</evidence>
<dbReference type="InterPro" id="IPR051198">
    <property type="entry name" value="BchE-like"/>
</dbReference>
<dbReference type="InterPro" id="IPR034466">
    <property type="entry name" value="Methyltransferase_Class_B"/>
</dbReference>
<evidence type="ECO:0000256" key="4">
    <source>
        <dbReference type="ARBA" id="ARBA00022691"/>
    </source>
</evidence>
<dbReference type="InterPro" id="IPR058240">
    <property type="entry name" value="rSAM_sf"/>
</dbReference>